<dbReference type="GO" id="GO:0003676">
    <property type="term" value="F:nucleic acid binding"/>
    <property type="evidence" value="ECO:0007669"/>
    <property type="project" value="InterPro"/>
</dbReference>
<evidence type="ECO:0000256" key="1">
    <source>
        <dbReference type="ARBA" id="ARBA00012493"/>
    </source>
</evidence>
<dbReference type="Pfam" id="PF00665">
    <property type="entry name" value="rve"/>
    <property type="match status" value="1"/>
</dbReference>
<protein>
    <recommendedName>
        <fullName evidence="1">RNA-directed DNA polymerase</fullName>
        <ecNumber evidence="1">2.7.7.49</ecNumber>
    </recommendedName>
</protein>
<dbReference type="InterPro" id="IPR050951">
    <property type="entry name" value="Retrovirus_Pol_polyprotein"/>
</dbReference>
<dbReference type="Gene3D" id="1.10.340.70">
    <property type="match status" value="1"/>
</dbReference>
<feature type="domain" description="Integrase catalytic" evidence="3">
    <location>
        <begin position="72"/>
        <end position="235"/>
    </location>
</feature>
<feature type="compositionally biased region" description="Basic residues" evidence="2">
    <location>
        <begin position="350"/>
        <end position="359"/>
    </location>
</feature>
<gene>
    <name evidence="4" type="primary">POL</name>
    <name evidence="4" type="ORF">T12_5852</name>
</gene>
<dbReference type="GO" id="GO:0003964">
    <property type="term" value="F:RNA-directed DNA polymerase activity"/>
    <property type="evidence" value="ECO:0007669"/>
    <property type="project" value="UniProtKB-EC"/>
</dbReference>
<comment type="caution">
    <text evidence="4">The sequence shown here is derived from an EMBL/GenBank/DDBJ whole genome shotgun (WGS) entry which is preliminary data.</text>
</comment>
<dbReference type="STRING" id="990121.A0A0V0Z1L8"/>
<feature type="region of interest" description="Disordered" evidence="2">
    <location>
        <begin position="338"/>
        <end position="403"/>
    </location>
</feature>
<evidence type="ECO:0000259" key="3">
    <source>
        <dbReference type="PROSITE" id="PS50994"/>
    </source>
</evidence>
<evidence type="ECO:0000256" key="2">
    <source>
        <dbReference type="SAM" id="MobiDB-lite"/>
    </source>
</evidence>
<dbReference type="InterPro" id="IPR036397">
    <property type="entry name" value="RNaseH_sf"/>
</dbReference>
<dbReference type="Gene3D" id="3.30.420.10">
    <property type="entry name" value="Ribonuclease H-like superfamily/Ribonuclease H"/>
    <property type="match status" value="1"/>
</dbReference>
<evidence type="ECO:0000313" key="4">
    <source>
        <dbReference type="EMBL" id="KRY06283.1"/>
    </source>
</evidence>
<proteinExistence type="predicted"/>
<dbReference type="EC" id="2.7.7.49" evidence="1"/>
<dbReference type="FunFam" id="1.10.340.70:FF:000001">
    <property type="entry name" value="Retrovirus-related Pol polyprotein from transposon gypsy-like Protein"/>
    <property type="match status" value="1"/>
</dbReference>
<keyword evidence="5" id="KW-1185">Reference proteome</keyword>
<dbReference type="InterPro" id="IPR012337">
    <property type="entry name" value="RNaseH-like_sf"/>
</dbReference>
<dbReference type="InterPro" id="IPR001584">
    <property type="entry name" value="Integrase_cat-core"/>
</dbReference>
<name>A0A0V0Z1L8_9BILA</name>
<dbReference type="EMBL" id="JYDQ01000855">
    <property type="protein sequence ID" value="KRY06283.1"/>
    <property type="molecule type" value="Genomic_DNA"/>
</dbReference>
<dbReference type="OrthoDB" id="5832112at2759"/>
<dbReference type="Proteomes" id="UP000054783">
    <property type="component" value="Unassembled WGS sequence"/>
</dbReference>
<evidence type="ECO:0000313" key="5">
    <source>
        <dbReference type="Proteomes" id="UP000054783"/>
    </source>
</evidence>
<dbReference type="GO" id="GO:0015074">
    <property type="term" value="P:DNA integration"/>
    <property type="evidence" value="ECO:0007669"/>
    <property type="project" value="InterPro"/>
</dbReference>
<dbReference type="Pfam" id="PF17921">
    <property type="entry name" value="Integrase_H2C2"/>
    <property type="match status" value="1"/>
</dbReference>
<dbReference type="SUPFAM" id="SSF53098">
    <property type="entry name" value="Ribonuclease H-like"/>
    <property type="match status" value="1"/>
</dbReference>
<dbReference type="InterPro" id="IPR041588">
    <property type="entry name" value="Integrase_H2C2"/>
</dbReference>
<reference evidence="4 5" key="1">
    <citation type="submission" date="2015-01" db="EMBL/GenBank/DDBJ databases">
        <title>Evolution of Trichinella species and genotypes.</title>
        <authorList>
            <person name="Korhonen P.K."/>
            <person name="Edoardo P."/>
            <person name="Giuseppe L.R."/>
            <person name="Gasser R.B."/>
        </authorList>
    </citation>
    <scope>NUCLEOTIDE SEQUENCE [LARGE SCALE GENOMIC DNA]</scope>
    <source>
        <strain evidence="4">ISS2496</strain>
    </source>
</reference>
<dbReference type="PROSITE" id="PS50994">
    <property type="entry name" value="INTEGRASE"/>
    <property type="match status" value="1"/>
</dbReference>
<dbReference type="PANTHER" id="PTHR37984">
    <property type="entry name" value="PROTEIN CBG26694"/>
    <property type="match status" value="1"/>
</dbReference>
<dbReference type="AlphaFoldDB" id="A0A0V0Z1L8"/>
<organism evidence="4 5">
    <name type="scientific">Trichinella patagoniensis</name>
    <dbReference type="NCBI Taxonomy" id="990121"/>
    <lineage>
        <taxon>Eukaryota</taxon>
        <taxon>Metazoa</taxon>
        <taxon>Ecdysozoa</taxon>
        <taxon>Nematoda</taxon>
        <taxon>Enoplea</taxon>
        <taxon>Dorylaimia</taxon>
        <taxon>Trichinellida</taxon>
        <taxon>Trichinellidae</taxon>
        <taxon>Trichinella</taxon>
    </lineage>
</organism>
<accession>A0A0V0Z1L8</accession>
<sequence length="403" mass="46251">LLQVIPRQRIPEILAAVHNRQSGAHLGVAKTLAKLRQRYYWPQQREDVEDWCRACQTCAARAVPTKKPQAPMQLQPVGYPFQRVGMDIVGPLEETRNGNRYILVVCDYFSKWPEAFALPNAEARTVAAALVNGLFCRYGAPETLHSDQGRNFESELVKEVCQLFGVAKTRTTAYHPQSDGLVERMNRTLLDLLAKASIDHPDDWDAHLDRVLLAYRSSVHHTTGATPSRVIFGREMRLPVDLVYGLPKSATEEPVGEYTRRLRQDLEQLYEAVRGRAGREQRARSSGRTEKLTDLCMSQETRCGYKSRKRPNWERTGMEMKGRRRRLVVHFDRLKPYQATSEREGARGRQRERRKKRRPAWLQDFIQTQEVSTGRALHEGESSAADMDRVNEISPAENEEEEN</sequence>
<feature type="compositionally biased region" description="Basic and acidic residues" evidence="2">
    <location>
        <begin position="338"/>
        <end position="349"/>
    </location>
</feature>
<feature type="non-terminal residue" evidence="4">
    <location>
        <position position="1"/>
    </location>
</feature>
<dbReference type="PANTHER" id="PTHR37984:SF15">
    <property type="entry name" value="INTEGRASE CATALYTIC DOMAIN-CONTAINING PROTEIN"/>
    <property type="match status" value="1"/>
</dbReference>
<feature type="compositionally biased region" description="Basic and acidic residues" evidence="2">
    <location>
        <begin position="376"/>
        <end position="391"/>
    </location>
</feature>
<dbReference type="FunFam" id="3.30.420.10:FF:000032">
    <property type="entry name" value="Retrovirus-related Pol polyprotein from transposon 297-like Protein"/>
    <property type="match status" value="1"/>
</dbReference>